<evidence type="ECO:0000259" key="1">
    <source>
        <dbReference type="Pfam" id="PF05193"/>
    </source>
</evidence>
<dbReference type="STRING" id="1432562.WN59_00330"/>
<dbReference type="Gene3D" id="3.30.830.10">
    <property type="entry name" value="Metalloenzyme, LuxS/M16 peptidase-like"/>
    <property type="match status" value="2"/>
</dbReference>
<dbReference type="InterPro" id="IPR011249">
    <property type="entry name" value="Metalloenz_LuxS/M16"/>
</dbReference>
<proteinExistence type="predicted"/>
<gene>
    <name evidence="2" type="ORF">WN59_00330</name>
</gene>
<dbReference type="NCBIfam" id="NF047422">
    <property type="entry name" value="YfmF_fam"/>
    <property type="match status" value="1"/>
</dbReference>
<feature type="domain" description="Peptidase M16 C-terminal" evidence="1">
    <location>
        <begin position="182"/>
        <end position="352"/>
    </location>
</feature>
<dbReference type="Pfam" id="PF05193">
    <property type="entry name" value="Peptidase_M16_C"/>
    <property type="match status" value="1"/>
</dbReference>
<dbReference type="AlphaFoldDB" id="A0A0M2SNV9"/>
<comment type="caution">
    <text evidence="2">The sequence shown here is derived from an EMBL/GenBank/DDBJ whole genome shotgun (WGS) entry which is preliminary data.</text>
</comment>
<keyword evidence="3" id="KW-1185">Reference proteome</keyword>
<dbReference type="PATRIC" id="fig|1432562.3.peg.66"/>
<name>A0A0M2SNV9_9STAP</name>
<organism evidence="2 3">
    <name type="scientific">Salinicoccus sediminis</name>
    <dbReference type="NCBI Taxonomy" id="1432562"/>
    <lineage>
        <taxon>Bacteria</taxon>
        <taxon>Bacillati</taxon>
        <taxon>Bacillota</taxon>
        <taxon>Bacilli</taxon>
        <taxon>Bacillales</taxon>
        <taxon>Staphylococcaceae</taxon>
        <taxon>Salinicoccus</taxon>
    </lineage>
</organism>
<accession>A0A0M2SNV9</accession>
<dbReference type="OrthoDB" id="9762085at2"/>
<dbReference type="Proteomes" id="UP000034287">
    <property type="component" value="Unassembled WGS sequence"/>
</dbReference>
<dbReference type="GO" id="GO:0046872">
    <property type="term" value="F:metal ion binding"/>
    <property type="evidence" value="ECO:0007669"/>
    <property type="project" value="InterPro"/>
</dbReference>
<evidence type="ECO:0000313" key="2">
    <source>
        <dbReference type="EMBL" id="KKK35903.1"/>
    </source>
</evidence>
<evidence type="ECO:0000313" key="3">
    <source>
        <dbReference type="Proteomes" id="UP000034287"/>
    </source>
</evidence>
<dbReference type="SUPFAM" id="SSF63411">
    <property type="entry name" value="LuxS/MPP-like metallohydrolase"/>
    <property type="match status" value="2"/>
</dbReference>
<reference evidence="2 3" key="1">
    <citation type="submission" date="2015-04" db="EMBL/GenBank/DDBJ databases">
        <title>Taxonomic description and genome sequence of Salinicoccus sediminis sp. nov., a novel hyper halotolerant bacterium isolated from marine sediment.</title>
        <authorList>
            <person name="Mathan Kumar R."/>
            <person name="Kaur G."/>
            <person name="Kumar N."/>
            <person name="Kumar A."/>
            <person name="Singh N.K."/>
            <person name="Kaur N."/>
            <person name="Mayilraj S."/>
        </authorList>
    </citation>
    <scope>NUCLEOTIDE SEQUENCE [LARGE SCALE GENOMIC DNA]</scope>
    <source>
        <strain evidence="2 3">SV-16</strain>
    </source>
</reference>
<dbReference type="EMBL" id="LAYZ01000001">
    <property type="protein sequence ID" value="KKK35903.1"/>
    <property type="molecule type" value="Genomic_DNA"/>
</dbReference>
<protein>
    <recommendedName>
        <fullName evidence="1">Peptidase M16 C-terminal domain-containing protein</fullName>
    </recommendedName>
</protein>
<sequence length="424" mass="49440">MYNITKNEVNHIPAVIINTDKFKTITIQLHFRSRLERARVTKRNLLSRMMVKRTMRHQSEAELLNHLAHYYGAHLTTNVGRKGQDHIVTFSMEFVNDKFIREDLDIPHEMCRVLKDMLRAPFNYDEETRVFFEREKRLYKNRLKSMKDNRAQSSFQAMVDTMFVDEDYKYLSHGVLEDVDGITLQDLKEEHAEMMAGDDLVIMTAGSVEESAMLDNLSLIHEREQAKEVDHQPYAYRAVTEVKRASDTQKIEQAKLNMGFRAELDSPESHMAFNVLNQMFGGTASSYLFRNIREKESLAYQISSQVDMRNGYMFVMGGVDAENVEKAEAGILEELDRFRKGDFEDAFMDEIKGMMRVNRKEVMDKPKGLIALEYNHLLKKPDTPSWEVKLERVDRELIIEISNRVHLDTVYVLTRRDEDADTGV</sequence>
<dbReference type="InterPro" id="IPR007863">
    <property type="entry name" value="Peptidase_M16_C"/>
</dbReference>
<dbReference type="RefSeq" id="WP_046510897.1">
    <property type="nucleotide sequence ID" value="NZ_LAYZ01000001.1"/>
</dbReference>